<keyword evidence="8 15" id="KW-0791">Threonine biosynthesis</keyword>
<dbReference type="NCBIfam" id="TIGR01296">
    <property type="entry name" value="asd_B"/>
    <property type="match status" value="1"/>
</dbReference>
<dbReference type="CDD" id="cd18131">
    <property type="entry name" value="ASADH_C_bac_euk_like"/>
    <property type="match status" value="1"/>
</dbReference>
<dbReference type="PANTHER" id="PTHR46278">
    <property type="entry name" value="DEHYDROGENASE, PUTATIVE-RELATED"/>
    <property type="match status" value="1"/>
</dbReference>
<feature type="binding site" evidence="15">
    <location>
        <position position="97"/>
    </location>
    <ligand>
        <name>phosphate</name>
        <dbReference type="ChEBI" id="CHEBI:43474"/>
    </ligand>
</feature>
<protein>
    <recommendedName>
        <fullName evidence="6 15">Aspartate-semialdehyde dehydrogenase</fullName>
        <shortName evidence="15">ASA dehydrogenase</shortName>
        <shortName evidence="15">ASADH</shortName>
        <ecNumber evidence="6 15">1.2.1.11</ecNumber>
    </recommendedName>
    <alternativeName>
        <fullName evidence="15">Aspartate-beta-semialdehyde dehydrogenase</fullName>
    </alternativeName>
</protein>
<evidence type="ECO:0000256" key="5">
    <source>
        <dbReference type="ARBA" id="ARBA00011738"/>
    </source>
</evidence>
<dbReference type="CDD" id="cd02316">
    <property type="entry name" value="VcASADH2_like_N"/>
    <property type="match status" value="1"/>
</dbReference>
<dbReference type="PANTHER" id="PTHR46278:SF2">
    <property type="entry name" value="ASPARTATE-SEMIALDEHYDE DEHYDROGENASE"/>
    <property type="match status" value="1"/>
</dbReference>
<comment type="similarity">
    <text evidence="4 15">Belongs to the aspartate-semialdehyde dehydrogenase family.</text>
</comment>
<dbReference type="GO" id="GO:0004073">
    <property type="term" value="F:aspartate-semialdehyde dehydrogenase activity"/>
    <property type="evidence" value="ECO:0007669"/>
    <property type="project" value="UniProtKB-EC"/>
</dbReference>
<feature type="binding site" evidence="15">
    <location>
        <position position="322"/>
    </location>
    <ligand>
        <name>NADP(+)</name>
        <dbReference type="ChEBI" id="CHEBI:58349"/>
    </ligand>
</feature>
<evidence type="ECO:0000256" key="2">
    <source>
        <dbReference type="ARBA" id="ARBA00005076"/>
    </source>
</evidence>
<keyword evidence="12 15" id="KW-0457">Lysine biosynthesis</keyword>
<keyword evidence="7 15" id="KW-0028">Amino-acid biosynthesis</keyword>
<dbReference type="InterPro" id="IPR036291">
    <property type="entry name" value="NAD(P)-bd_dom_sf"/>
</dbReference>
<keyword evidence="18" id="KW-1185">Reference proteome</keyword>
<evidence type="ECO:0000256" key="13">
    <source>
        <dbReference type="ARBA" id="ARBA00023167"/>
    </source>
</evidence>
<dbReference type="InterPro" id="IPR005986">
    <property type="entry name" value="Asp_semialdehyde_DH_beta"/>
</dbReference>
<evidence type="ECO:0000256" key="8">
    <source>
        <dbReference type="ARBA" id="ARBA00022697"/>
    </source>
</evidence>
<feature type="binding site" evidence="15">
    <location>
        <begin position="9"/>
        <end position="12"/>
    </location>
    <ligand>
        <name>NADP(+)</name>
        <dbReference type="ChEBI" id="CHEBI:58349"/>
    </ligand>
</feature>
<proteinExistence type="inferred from homology"/>
<dbReference type="SUPFAM" id="SSF55347">
    <property type="entry name" value="Glyceraldehyde-3-phosphate dehydrogenase-like, C-terminal domain"/>
    <property type="match status" value="1"/>
</dbReference>
<dbReference type="PIRSF" id="PIRSF000148">
    <property type="entry name" value="ASA_dh"/>
    <property type="match status" value="1"/>
</dbReference>
<dbReference type="InterPro" id="IPR012280">
    <property type="entry name" value="Semialdhyde_DH_dimer_dom"/>
</dbReference>
<feature type="active site" description="Proton acceptor" evidence="15">
    <location>
        <position position="253"/>
    </location>
</feature>
<name>A0ABS7RH47_9ACTN</name>
<dbReference type="Gene3D" id="3.40.50.720">
    <property type="entry name" value="NAD(P)-binding Rossmann-like Domain"/>
    <property type="match status" value="1"/>
</dbReference>
<evidence type="ECO:0000256" key="15">
    <source>
        <dbReference type="HAMAP-Rule" id="MF_02121"/>
    </source>
</evidence>
<evidence type="ECO:0000256" key="7">
    <source>
        <dbReference type="ARBA" id="ARBA00022605"/>
    </source>
</evidence>
<dbReference type="InterPro" id="IPR012080">
    <property type="entry name" value="Asp_semialdehyde_DH"/>
</dbReference>
<dbReference type="NCBIfam" id="NF011456">
    <property type="entry name" value="PRK14874.1"/>
    <property type="match status" value="1"/>
</dbReference>
<evidence type="ECO:0000256" key="3">
    <source>
        <dbReference type="ARBA" id="ARBA00005097"/>
    </source>
</evidence>
<evidence type="ECO:0000256" key="14">
    <source>
        <dbReference type="ARBA" id="ARBA00047891"/>
    </source>
</evidence>
<evidence type="ECO:0000256" key="12">
    <source>
        <dbReference type="ARBA" id="ARBA00023154"/>
    </source>
</evidence>
<keyword evidence="9 15" id="KW-0521">NADP</keyword>
<dbReference type="EMBL" id="JAIEZQ010000001">
    <property type="protein sequence ID" value="MBY9074371.1"/>
    <property type="molecule type" value="Genomic_DNA"/>
</dbReference>
<reference evidence="17 18" key="1">
    <citation type="submission" date="2021-08" db="EMBL/GenBank/DDBJ databases">
        <title>Nocardioides bacterium WL0053 sp. nov., isolated from the sediment.</title>
        <authorList>
            <person name="Wang L."/>
            <person name="Zhang D."/>
            <person name="Zhang A."/>
        </authorList>
    </citation>
    <scope>NUCLEOTIDE SEQUENCE [LARGE SCALE GENOMIC DNA]</scope>
    <source>
        <strain evidence="17 18">WL0053</strain>
    </source>
</reference>
<sequence length="344" mass="35627">MRLGIVGATGQVGAVMRRILLERDFPVSDIRFFASARSAGTTIEWGGRQVVVEDAATADPSGLDIALFSAGGATSRALAPKFAAAGAVVVDNSSAWRMDPDVPLVVSEVNPAAVREARKGIIANPNCTTMAAMPVLKPLHDEAGLVRLVASTYQAVSGSGVAGVAELDGQVRAAGEDAAGLAHDGGAVDFPASSTYARTIAFNVLPLAGSLVDDGSGETDEEQKLRNESRKILGIPDLRVSGICVRVPVFTGHSLAINAEFARPLSAKRATEILADTPGVQLSDIPTPLQAAGADPSFVGRIRQDPGVDDERGLALFISNDNLRKGAALNTVQLAELVARDLSS</sequence>
<gene>
    <name evidence="15" type="primary">asd</name>
    <name evidence="17" type="ORF">K1X13_06020</name>
</gene>
<dbReference type="InterPro" id="IPR000319">
    <property type="entry name" value="Asp-semialdehyde_DH_CS"/>
</dbReference>
<keyword evidence="11 15" id="KW-0560">Oxidoreductase</keyword>
<evidence type="ECO:0000256" key="11">
    <source>
        <dbReference type="ARBA" id="ARBA00023002"/>
    </source>
</evidence>
<keyword evidence="10 15" id="KW-0220">Diaminopimelate biosynthesis</keyword>
<feature type="binding site" evidence="15">
    <location>
        <position position="246"/>
    </location>
    <ligand>
        <name>substrate</name>
    </ligand>
</feature>
<keyword evidence="13 15" id="KW-0486">Methionine biosynthesis</keyword>
<dbReference type="SMART" id="SM00859">
    <property type="entry name" value="Semialdhyde_dh"/>
    <property type="match status" value="1"/>
</dbReference>
<organism evidence="17 18">
    <name type="scientific">Nocardioides jiangsuensis</name>
    <dbReference type="NCBI Taxonomy" id="2866161"/>
    <lineage>
        <taxon>Bacteria</taxon>
        <taxon>Bacillati</taxon>
        <taxon>Actinomycetota</taxon>
        <taxon>Actinomycetes</taxon>
        <taxon>Propionibacteriales</taxon>
        <taxon>Nocardioidaceae</taxon>
        <taxon>Nocardioides</taxon>
    </lineage>
</organism>
<comment type="pathway">
    <text evidence="1 15">Amino-acid biosynthesis; L-methionine biosynthesis via de novo pathway; L-homoserine from L-aspartate: step 2/3.</text>
</comment>
<dbReference type="Proteomes" id="UP000754710">
    <property type="component" value="Unassembled WGS sequence"/>
</dbReference>
<evidence type="ECO:0000256" key="9">
    <source>
        <dbReference type="ARBA" id="ARBA00022857"/>
    </source>
</evidence>
<comment type="subunit">
    <text evidence="5 15">Homodimer.</text>
</comment>
<evidence type="ECO:0000256" key="6">
    <source>
        <dbReference type="ARBA" id="ARBA00013120"/>
    </source>
</evidence>
<comment type="pathway">
    <text evidence="3 15">Amino-acid biosynthesis; L-threonine biosynthesis; L-threonine from L-aspartate: step 2/5.</text>
</comment>
<evidence type="ECO:0000313" key="17">
    <source>
        <dbReference type="EMBL" id="MBY9074371.1"/>
    </source>
</evidence>
<comment type="caution">
    <text evidence="15">Lacks conserved residue(s) required for the propagation of feature annotation.</text>
</comment>
<evidence type="ECO:0000313" key="18">
    <source>
        <dbReference type="Proteomes" id="UP000754710"/>
    </source>
</evidence>
<evidence type="ECO:0000256" key="1">
    <source>
        <dbReference type="ARBA" id="ARBA00005021"/>
    </source>
</evidence>
<dbReference type="Pfam" id="PF02774">
    <property type="entry name" value="Semialdhyde_dhC"/>
    <property type="match status" value="1"/>
</dbReference>
<dbReference type="HAMAP" id="MF_02121">
    <property type="entry name" value="ASADH"/>
    <property type="match status" value="1"/>
</dbReference>
<comment type="catalytic activity">
    <reaction evidence="14 15">
        <text>L-aspartate 4-semialdehyde + phosphate + NADP(+) = 4-phospho-L-aspartate + NADPH + H(+)</text>
        <dbReference type="Rhea" id="RHEA:24284"/>
        <dbReference type="ChEBI" id="CHEBI:15378"/>
        <dbReference type="ChEBI" id="CHEBI:43474"/>
        <dbReference type="ChEBI" id="CHEBI:57535"/>
        <dbReference type="ChEBI" id="CHEBI:57783"/>
        <dbReference type="ChEBI" id="CHEBI:58349"/>
        <dbReference type="ChEBI" id="CHEBI:537519"/>
        <dbReference type="EC" id="1.2.1.11"/>
    </reaction>
</comment>
<accession>A0ABS7RH47</accession>
<feature type="binding site" evidence="15">
    <location>
        <position position="154"/>
    </location>
    <ligand>
        <name>substrate</name>
    </ligand>
</feature>
<dbReference type="EC" id="1.2.1.11" evidence="6 15"/>
<feature type="binding site" evidence="15">
    <location>
        <begin position="157"/>
        <end position="158"/>
    </location>
    <ligand>
        <name>NADP(+)</name>
        <dbReference type="ChEBI" id="CHEBI:58349"/>
    </ligand>
</feature>
<feature type="domain" description="Semialdehyde dehydrogenase NAD-binding" evidence="16">
    <location>
        <begin position="2"/>
        <end position="117"/>
    </location>
</feature>
<feature type="binding site" evidence="15">
    <location>
        <begin position="37"/>
        <end position="38"/>
    </location>
    <ligand>
        <name>NADP(+)</name>
        <dbReference type="ChEBI" id="CHEBI:58349"/>
    </ligand>
</feature>
<dbReference type="Gene3D" id="3.30.360.10">
    <property type="entry name" value="Dihydrodipicolinate Reductase, domain 2"/>
    <property type="match status" value="1"/>
</dbReference>
<evidence type="ECO:0000259" key="16">
    <source>
        <dbReference type="SMART" id="SM00859"/>
    </source>
</evidence>
<comment type="caution">
    <text evidence="17">The sequence shown here is derived from an EMBL/GenBank/DDBJ whole genome shotgun (WGS) entry which is preliminary data.</text>
</comment>
<comment type="pathway">
    <text evidence="2 15">Amino-acid biosynthesis; L-lysine biosynthesis via DAP pathway; (S)-tetrahydrodipicolinate from L-aspartate: step 2/4.</text>
</comment>
<comment type="function">
    <text evidence="15">Catalyzes the NADPH-dependent formation of L-aspartate-semialdehyde (L-ASA) by the reductive dephosphorylation of L-aspartyl-4-phosphate.</text>
</comment>
<evidence type="ECO:0000256" key="10">
    <source>
        <dbReference type="ARBA" id="ARBA00022915"/>
    </source>
</evidence>
<dbReference type="SUPFAM" id="SSF51735">
    <property type="entry name" value="NAD(P)-binding Rossmann-fold domains"/>
    <property type="match status" value="1"/>
</dbReference>
<dbReference type="PROSITE" id="PS01103">
    <property type="entry name" value="ASD"/>
    <property type="match status" value="1"/>
</dbReference>
<feature type="active site" description="Acyl-thioester intermediate" evidence="15">
    <location>
        <position position="127"/>
    </location>
</feature>
<evidence type="ECO:0000256" key="4">
    <source>
        <dbReference type="ARBA" id="ARBA00010584"/>
    </source>
</evidence>
<dbReference type="Pfam" id="PF01118">
    <property type="entry name" value="Semialdhyde_dh"/>
    <property type="match status" value="1"/>
</dbReference>
<dbReference type="InterPro" id="IPR000534">
    <property type="entry name" value="Semialdehyde_DH_NAD-bd"/>
</dbReference>